<reference evidence="2" key="1">
    <citation type="journal article" date="2019" name="Int. J. Syst. Evol. Microbiol.">
        <title>The Global Catalogue of Microorganisms (GCM) 10K type strain sequencing project: providing services to taxonomists for standard genome sequencing and annotation.</title>
        <authorList>
            <consortium name="The Broad Institute Genomics Platform"/>
            <consortium name="The Broad Institute Genome Sequencing Center for Infectious Disease"/>
            <person name="Wu L."/>
            <person name="Ma J."/>
        </authorList>
    </citation>
    <scope>NUCLEOTIDE SEQUENCE [LARGE SCALE GENOMIC DNA]</scope>
    <source>
        <strain evidence="2">JCM 18959</strain>
    </source>
</reference>
<dbReference type="EMBL" id="BAABKZ010000005">
    <property type="protein sequence ID" value="GAA5098263.1"/>
    <property type="molecule type" value="Genomic_DNA"/>
</dbReference>
<gene>
    <name evidence="1" type="ORF">GCM10025760_33270</name>
</gene>
<protein>
    <submittedName>
        <fullName evidence="1">Uncharacterized protein</fullName>
    </submittedName>
</protein>
<name>A0ABP9MKU7_9MICO</name>
<evidence type="ECO:0000313" key="2">
    <source>
        <dbReference type="Proteomes" id="UP001501407"/>
    </source>
</evidence>
<keyword evidence="2" id="KW-1185">Reference proteome</keyword>
<sequence>MHVVKVRGIQELNRDSPIAAEHRTAGEANRHRSVTGAGFFHCPRKTHAGLPNHEVRRQSDVCGPLTTVKGHSDAEWVEERDHDEELLTYDLLHISSVPDQSRKVVR</sequence>
<evidence type="ECO:0000313" key="1">
    <source>
        <dbReference type="EMBL" id="GAA5098263.1"/>
    </source>
</evidence>
<organism evidence="1 2">
    <name type="scientific">Microbacterium yannicii</name>
    <dbReference type="NCBI Taxonomy" id="671622"/>
    <lineage>
        <taxon>Bacteria</taxon>
        <taxon>Bacillati</taxon>
        <taxon>Actinomycetota</taxon>
        <taxon>Actinomycetes</taxon>
        <taxon>Micrococcales</taxon>
        <taxon>Microbacteriaceae</taxon>
        <taxon>Microbacterium</taxon>
    </lineage>
</organism>
<comment type="caution">
    <text evidence="1">The sequence shown here is derived from an EMBL/GenBank/DDBJ whole genome shotgun (WGS) entry which is preliminary data.</text>
</comment>
<proteinExistence type="predicted"/>
<accession>A0ABP9MKU7</accession>
<dbReference type="Proteomes" id="UP001501407">
    <property type="component" value="Unassembled WGS sequence"/>
</dbReference>